<dbReference type="OrthoDB" id="1080720at2759"/>
<dbReference type="InParanoid" id="A0A1P8B2W4"/>
<dbReference type="TAIR" id="AT2G07655"/>
<dbReference type="Proteomes" id="UP000006548">
    <property type="component" value="Chromosome 2"/>
</dbReference>
<name>A0A1P8B2W4_ARATH</name>
<evidence type="ECO:0000313" key="3">
    <source>
        <dbReference type="Proteomes" id="UP000006548"/>
    </source>
</evidence>
<evidence type="ECO:0000313" key="2">
    <source>
        <dbReference type="EMBL" id="ANM63228.1"/>
    </source>
</evidence>
<sequence>MSSGTVHFPAILVTVTCNPRGCVRTPLSGRERKDFSEQPPRFQTQESTFPYEHSIGRLRVRRGSLLCLHTRLPFSESYAGPPTTSLRPEGFIAQKRPGRRLPKREAQRMSDAKFRTSLRSYWHTLPKKKEQTPLKTRVRYNKAISVHRPSHGTVRGRYRSYSSQPASTVSLPLQEMEMWMNRMKSRNSVFLFRHDKVDQDENESGNPGHTHPGASALLWEGLFYG</sequence>
<dbReference type="KEGG" id="ath:AT2G07655"/>
<dbReference type="EMBL" id="CP002685">
    <property type="protein sequence ID" value="ANM63228.1"/>
    <property type="molecule type" value="Genomic_DNA"/>
</dbReference>
<keyword evidence="3" id="KW-1185">Reference proteome</keyword>
<dbReference type="OMA" id="YWHTLPK"/>
<gene>
    <name evidence="1 2" type="ordered locus">At2g07655</name>
</gene>
<reference evidence="3" key="2">
    <citation type="journal article" date="2017" name="Plant J.">
        <title>Araport11: a complete reannotation of the Arabidopsis thaliana reference genome.</title>
        <authorList>
            <person name="Cheng C.Y."/>
            <person name="Krishnakumar V."/>
            <person name="Chan A.P."/>
            <person name="Thibaud-Nissen F."/>
            <person name="Schobel S."/>
            <person name="Town C.D."/>
        </authorList>
    </citation>
    <scope>GENOME REANNOTATION</scope>
    <source>
        <strain evidence="3">cv. Columbia</strain>
    </source>
</reference>
<accession>A0A1P8B2W4</accession>
<evidence type="ECO:0000313" key="1">
    <source>
        <dbReference type="Araport" id="AT2G07655"/>
    </source>
</evidence>
<organism evidence="2 3">
    <name type="scientific">Arabidopsis thaliana</name>
    <name type="common">Mouse-ear cress</name>
    <dbReference type="NCBI Taxonomy" id="3702"/>
    <lineage>
        <taxon>Eukaryota</taxon>
        <taxon>Viridiplantae</taxon>
        <taxon>Streptophyta</taxon>
        <taxon>Embryophyta</taxon>
        <taxon>Tracheophyta</taxon>
        <taxon>Spermatophyta</taxon>
        <taxon>Magnoliopsida</taxon>
        <taxon>eudicotyledons</taxon>
        <taxon>Gunneridae</taxon>
        <taxon>Pentapetalae</taxon>
        <taxon>rosids</taxon>
        <taxon>malvids</taxon>
        <taxon>Brassicales</taxon>
        <taxon>Brassicaceae</taxon>
        <taxon>Camelineae</taxon>
        <taxon>Arabidopsis</taxon>
    </lineage>
</organism>
<dbReference type="RefSeq" id="NP_001325332.1">
    <property type="nucleotide sequence ID" value="NM_001335336.1"/>
</dbReference>
<dbReference type="AlphaFoldDB" id="A0A1P8B2W4"/>
<dbReference type="GeneID" id="28717831"/>
<dbReference type="Araport" id="AT2G07655"/>
<dbReference type="ExpressionAtlas" id="A0A1P8B2W4">
    <property type="expression patterns" value="baseline and differential"/>
</dbReference>
<reference evidence="2 3" key="1">
    <citation type="journal article" date="1999" name="Nature">
        <title>Sequence and analysis of chromosome 2 of the plant Arabidopsis thaliana.</title>
        <authorList>
            <person name="Lin X."/>
            <person name="Kaul S."/>
            <person name="Rounsley S."/>
            <person name="Shea T.P."/>
            <person name="Benito M.I."/>
            <person name="Town C.D."/>
            <person name="Fujii C.Y."/>
            <person name="Mason T."/>
            <person name="Bowman C.L."/>
            <person name="Barnstead M."/>
            <person name="Feldblyum T.V."/>
            <person name="Buell C.R."/>
            <person name="Ketchum K.A."/>
            <person name="Lee J."/>
            <person name="Ronning C.M."/>
            <person name="Koo H.L."/>
            <person name="Moffat K.S."/>
            <person name="Cronin L.A."/>
            <person name="Shen M."/>
            <person name="Pai G."/>
            <person name="Van Aken S."/>
            <person name="Umayam L."/>
            <person name="Tallon L.J."/>
            <person name="Gill J.E."/>
            <person name="Adams M.D."/>
            <person name="Carrera A.J."/>
            <person name="Creasy T.H."/>
            <person name="Goodman H.M."/>
            <person name="Somerville C.R."/>
            <person name="Copenhaver G.P."/>
            <person name="Preuss D."/>
            <person name="Nierman W.C."/>
            <person name="White O."/>
            <person name="Eisen J.A."/>
            <person name="Salzberg S.L."/>
            <person name="Fraser C.M."/>
            <person name="Venter J.C."/>
        </authorList>
    </citation>
    <scope>NUCLEOTIDE SEQUENCE [LARGE SCALE GENOMIC DNA]</scope>
    <source>
        <strain evidence="3">cv. Columbia</strain>
    </source>
</reference>
<proteinExistence type="predicted"/>
<protein>
    <submittedName>
        <fullName evidence="2">Uncharacterized protein</fullName>
    </submittedName>
</protein>